<feature type="transmembrane region" description="Helical" evidence="1">
    <location>
        <begin position="341"/>
        <end position="363"/>
    </location>
</feature>
<organism evidence="2 3">
    <name type="scientific">Ruminococcus gauvreauii</name>
    <dbReference type="NCBI Taxonomy" id="438033"/>
    <lineage>
        <taxon>Bacteria</taxon>
        <taxon>Bacillati</taxon>
        <taxon>Bacillota</taxon>
        <taxon>Clostridia</taxon>
        <taxon>Eubacteriales</taxon>
        <taxon>Oscillospiraceae</taxon>
        <taxon>Ruminococcus</taxon>
    </lineage>
</organism>
<sequence>MENLNLVSSESGLPCESTLKNHWIFVWMYLLLGYGFVCVFTDFGYDSHFRRNIPLITAAYAAVVIFWLRKENKRMAAESWFWLAVMGAIAIPYAFWSIMPVLQVLVLLVTTAYWTLSASGALIEQHETSQWILVDVWHAAVDVPFRHICCYWRELRGGVRRTRSGRRMAGMLLGLGIAMPVLAVALPLLGRADAGFQILVRQGMDYFWRNCLGYFLRFLLSVPVAAYLFGLAYGGIIRKSTSHFHKDSASAVVMKLHAVPDVAVSTAVVAVCAAYLVFIGLQSSYLFSAFAGLRPENFTYAQYARQGFFELCQISLLNIAVLLGANSFSKTVRRENKVLRWLNVLMSVLTLLLILTAASKMLLYISAYGFTVKRILTSVFMLWIAIVFVLNVVQQRRELPFVQYAVLSGAILFCALCVAPVGHLVSAAMP</sequence>
<feature type="transmembrane region" description="Helical" evidence="1">
    <location>
        <begin position="104"/>
        <end position="123"/>
    </location>
</feature>
<keyword evidence="1" id="KW-0472">Membrane</keyword>
<feature type="transmembrane region" description="Helical" evidence="1">
    <location>
        <begin position="169"/>
        <end position="189"/>
    </location>
</feature>
<dbReference type="EMBL" id="CP102290">
    <property type="protein sequence ID" value="UWP60964.1"/>
    <property type="molecule type" value="Genomic_DNA"/>
</dbReference>
<feature type="transmembrane region" description="Helical" evidence="1">
    <location>
        <begin position="405"/>
        <end position="425"/>
    </location>
</feature>
<evidence type="ECO:0000313" key="2">
    <source>
        <dbReference type="EMBL" id="UWP60964.1"/>
    </source>
</evidence>
<keyword evidence="3" id="KW-1185">Reference proteome</keyword>
<evidence type="ECO:0000313" key="3">
    <source>
        <dbReference type="Proteomes" id="UP001060164"/>
    </source>
</evidence>
<keyword evidence="1" id="KW-1133">Transmembrane helix</keyword>
<evidence type="ECO:0000256" key="1">
    <source>
        <dbReference type="SAM" id="Phobius"/>
    </source>
</evidence>
<protein>
    <submittedName>
        <fullName evidence="2">DUF4173 domain-containing protein</fullName>
    </submittedName>
</protein>
<name>A0ABY5VL99_9FIRM</name>
<feature type="transmembrane region" description="Helical" evidence="1">
    <location>
        <begin position="80"/>
        <end position="98"/>
    </location>
</feature>
<dbReference type="RefSeq" id="WP_028530049.1">
    <property type="nucleotide sequence ID" value="NZ_CABLBR010000041.1"/>
</dbReference>
<dbReference type="InterPro" id="IPR025291">
    <property type="entry name" value="DUF4153"/>
</dbReference>
<feature type="transmembrane region" description="Helical" evidence="1">
    <location>
        <begin position="307"/>
        <end position="329"/>
    </location>
</feature>
<keyword evidence="1" id="KW-0812">Transmembrane</keyword>
<feature type="transmembrane region" description="Helical" evidence="1">
    <location>
        <begin position="214"/>
        <end position="237"/>
    </location>
</feature>
<gene>
    <name evidence="2" type="ORF">NQ502_08030</name>
</gene>
<feature type="transmembrane region" description="Helical" evidence="1">
    <location>
        <begin position="258"/>
        <end position="287"/>
    </location>
</feature>
<dbReference type="Pfam" id="PF13687">
    <property type="entry name" value="DUF4153"/>
    <property type="match status" value="1"/>
</dbReference>
<feature type="transmembrane region" description="Helical" evidence="1">
    <location>
        <begin position="375"/>
        <end position="393"/>
    </location>
</feature>
<feature type="transmembrane region" description="Helical" evidence="1">
    <location>
        <begin position="51"/>
        <end position="68"/>
    </location>
</feature>
<feature type="transmembrane region" description="Helical" evidence="1">
    <location>
        <begin position="23"/>
        <end position="45"/>
    </location>
</feature>
<accession>A0ABY5VL99</accession>
<reference evidence="2" key="1">
    <citation type="journal article" date="2022" name="Cell">
        <title>Design, construction, and in vivo augmentation of a complex gut microbiome.</title>
        <authorList>
            <person name="Cheng A.G."/>
            <person name="Ho P.Y."/>
            <person name="Aranda-Diaz A."/>
            <person name="Jain S."/>
            <person name="Yu F.B."/>
            <person name="Meng X."/>
            <person name="Wang M."/>
            <person name="Iakiviak M."/>
            <person name="Nagashima K."/>
            <person name="Zhao A."/>
            <person name="Murugkar P."/>
            <person name="Patil A."/>
            <person name="Atabakhsh K."/>
            <person name="Weakley A."/>
            <person name="Yan J."/>
            <person name="Brumbaugh A.R."/>
            <person name="Higginbottom S."/>
            <person name="Dimas A."/>
            <person name="Shiver A.L."/>
            <person name="Deutschbauer A."/>
            <person name="Neff N."/>
            <person name="Sonnenburg J.L."/>
            <person name="Huang K.C."/>
            <person name="Fischbach M.A."/>
        </authorList>
    </citation>
    <scope>NUCLEOTIDE SEQUENCE</scope>
    <source>
        <strain evidence="2">DSM 19829</strain>
    </source>
</reference>
<proteinExistence type="predicted"/>
<dbReference type="Proteomes" id="UP001060164">
    <property type="component" value="Chromosome"/>
</dbReference>